<evidence type="ECO:0000256" key="3">
    <source>
        <dbReference type="ARBA" id="ARBA00022729"/>
    </source>
</evidence>
<accession>A0AAN8J9E9</accession>
<dbReference type="SMART" id="SM00135">
    <property type="entry name" value="LY"/>
    <property type="match status" value="5"/>
</dbReference>
<evidence type="ECO:0000256" key="4">
    <source>
        <dbReference type="PROSITE-ProRule" id="PRU00461"/>
    </source>
</evidence>
<dbReference type="EMBL" id="JAZGQO010000014">
    <property type="protein sequence ID" value="KAK6171173.1"/>
    <property type="molecule type" value="Genomic_DNA"/>
</dbReference>
<keyword evidence="3" id="KW-0732">Signal</keyword>
<proteinExistence type="predicted"/>
<dbReference type="InterPro" id="IPR011042">
    <property type="entry name" value="6-blade_b-propeller_TolB-like"/>
</dbReference>
<keyword evidence="2" id="KW-0472">Membrane</keyword>
<dbReference type="SUPFAM" id="SSF57196">
    <property type="entry name" value="EGF/Laminin"/>
    <property type="match status" value="1"/>
</dbReference>
<dbReference type="GO" id="GO:0005886">
    <property type="term" value="C:plasma membrane"/>
    <property type="evidence" value="ECO:0007669"/>
    <property type="project" value="UniProtKB-SubCell"/>
</dbReference>
<dbReference type="InterPro" id="IPR050778">
    <property type="entry name" value="Cueball_EGF_LRP_Nidogen"/>
</dbReference>
<dbReference type="PANTHER" id="PTHR46513">
    <property type="entry name" value="VITELLOGENIN RECEPTOR-LIKE PROTEIN-RELATED-RELATED"/>
    <property type="match status" value="1"/>
</dbReference>
<dbReference type="AlphaFoldDB" id="A0AAN8J9E9"/>
<reference evidence="5 6" key="1">
    <citation type="submission" date="2024-01" db="EMBL/GenBank/DDBJ databases">
        <title>The genome of the rayed Mediterranean limpet Patella caerulea (Linnaeus, 1758).</title>
        <authorList>
            <person name="Anh-Thu Weber A."/>
            <person name="Halstead-Nussloch G."/>
        </authorList>
    </citation>
    <scope>NUCLEOTIDE SEQUENCE [LARGE SCALE GENOMIC DNA]</scope>
    <source>
        <strain evidence="5">AATW-2023a</strain>
        <tissue evidence="5">Whole specimen</tissue>
    </source>
</reference>
<evidence type="ECO:0000313" key="6">
    <source>
        <dbReference type="Proteomes" id="UP001347796"/>
    </source>
</evidence>
<comment type="caution">
    <text evidence="5">The sequence shown here is derived from an EMBL/GenBank/DDBJ whole genome shotgun (WGS) entry which is preliminary data.</text>
</comment>
<name>A0AAN8J9E9_PATCE</name>
<dbReference type="InterPro" id="IPR000033">
    <property type="entry name" value="LDLR_classB_rpt"/>
</dbReference>
<dbReference type="Gene3D" id="2.120.10.30">
    <property type="entry name" value="TolB, C-terminal domain"/>
    <property type="match status" value="1"/>
</dbReference>
<dbReference type="Proteomes" id="UP001347796">
    <property type="component" value="Unassembled WGS sequence"/>
</dbReference>
<dbReference type="Pfam" id="PF00058">
    <property type="entry name" value="Ldl_recept_b"/>
    <property type="match status" value="2"/>
</dbReference>
<keyword evidence="6" id="KW-1185">Reference proteome</keyword>
<evidence type="ECO:0000256" key="2">
    <source>
        <dbReference type="ARBA" id="ARBA00022475"/>
    </source>
</evidence>
<dbReference type="SUPFAM" id="SSF63825">
    <property type="entry name" value="YWTD domain"/>
    <property type="match status" value="1"/>
</dbReference>
<comment type="subcellular location">
    <subcellularLocation>
        <location evidence="1">Cell membrane</location>
        <topology evidence="1">Single-pass type I membrane protein</topology>
    </subcellularLocation>
</comment>
<dbReference type="PROSITE" id="PS51120">
    <property type="entry name" value="LDLRB"/>
    <property type="match status" value="3"/>
</dbReference>
<sequence>MLNWVTFRDEIISVVDKPCDGNCWFKGDGAKLLISNISNIGWISIMNETKTNNFELVIETDHAVLLDYDMRDNKLYWTNPLRDQILSFDFNDTKNIMVIAENIDSIGIAVDWIHKHLYWTDQDLRQIAVSTLDGQMRRTLITKDVGKPRAIVVEPNSGYIYWTDWGKNPRIEKCGLDGTMREIIVQNDMEWPNGITVDFDEERLYWVEARLDYIASVDYDGGNRRTVYQSSSNFHPLGITMFGDTIYWTDWITDSVNKMNKYGSSEPVAVFSNLREPMGVQIIHESRQPLSKNKCGTDNGGCSDFCLPSPITNNGRQYSCVCRDNFTLSYDEMSCVAPEAIETSRKPSTTARRTPTVTIAESKRTGSFEKEVLLKLKTVKENQKESLILLRELINEQDGGKVLDKTITNKTDLLTANNQDRN</sequence>
<dbReference type="PANTHER" id="PTHR46513:SF13">
    <property type="entry name" value="EGF-LIKE DOMAIN-CONTAINING PROTEIN"/>
    <property type="match status" value="1"/>
</dbReference>
<protein>
    <submittedName>
        <fullName evidence="5">Uncharacterized protein</fullName>
    </submittedName>
</protein>
<evidence type="ECO:0000313" key="5">
    <source>
        <dbReference type="EMBL" id="KAK6171173.1"/>
    </source>
</evidence>
<gene>
    <name evidence="5" type="ORF">SNE40_019421</name>
</gene>
<feature type="repeat" description="LDL-receptor class B" evidence="4">
    <location>
        <begin position="115"/>
        <end position="157"/>
    </location>
</feature>
<evidence type="ECO:0000256" key="1">
    <source>
        <dbReference type="ARBA" id="ARBA00004251"/>
    </source>
</evidence>
<feature type="repeat" description="LDL-receptor class B" evidence="4">
    <location>
        <begin position="202"/>
        <end position="245"/>
    </location>
</feature>
<feature type="repeat" description="LDL-receptor class B" evidence="4">
    <location>
        <begin position="158"/>
        <end position="201"/>
    </location>
</feature>
<dbReference type="FunFam" id="2.120.10.30:FF:000008">
    <property type="entry name" value="Low-density lipoprotein receptor-related protein 4"/>
    <property type="match status" value="1"/>
</dbReference>
<organism evidence="5 6">
    <name type="scientific">Patella caerulea</name>
    <name type="common">Rayed Mediterranean limpet</name>
    <dbReference type="NCBI Taxonomy" id="87958"/>
    <lineage>
        <taxon>Eukaryota</taxon>
        <taxon>Metazoa</taxon>
        <taxon>Spiralia</taxon>
        <taxon>Lophotrochozoa</taxon>
        <taxon>Mollusca</taxon>
        <taxon>Gastropoda</taxon>
        <taxon>Patellogastropoda</taxon>
        <taxon>Patelloidea</taxon>
        <taxon>Patellidae</taxon>
        <taxon>Patella</taxon>
    </lineage>
</organism>
<keyword evidence="2" id="KW-1003">Cell membrane</keyword>